<keyword evidence="5 6" id="KW-0472">Membrane</keyword>
<feature type="transmembrane region" description="Helical" evidence="6">
    <location>
        <begin position="259"/>
        <end position="284"/>
    </location>
</feature>
<feature type="transmembrane region" description="Helical" evidence="6">
    <location>
        <begin position="396"/>
        <end position="415"/>
    </location>
</feature>
<comment type="subcellular location">
    <subcellularLocation>
        <location evidence="1">Membrane</location>
        <topology evidence="1">Multi-pass membrane protein</topology>
    </subcellularLocation>
</comment>
<feature type="domain" description="Major facilitator superfamily (MFS) profile" evidence="7">
    <location>
        <begin position="10"/>
        <end position="457"/>
    </location>
</feature>
<evidence type="ECO:0000256" key="6">
    <source>
        <dbReference type="SAM" id="Phobius"/>
    </source>
</evidence>
<feature type="transmembrane region" description="Helical" evidence="6">
    <location>
        <begin position="165"/>
        <end position="184"/>
    </location>
</feature>
<feature type="transmembrane region" description="Helical" evidence="6">
    <location>
        <begin position="134"/>
        <end position="153"/>
    </location>
</feature>
<sequence>MTWNKSQKASLFTISTVFFLGTFLVSSINIALPVIGKQFELNAVTLSWIITAYLLATALLMLPVGRWADMHDKQKVFKYGIAVFSAGTVLCALAPYGWFLIVSRFIQGLGIALPMSVGNAILVSIFPPDQRGRVLGISISFIYTGLALGPFLGGILTELLGWRSIFYIGSVLGIAITISAFMFLGKGKLAENVTPLKFKGTYVYGLSLIALIYGSSTIPHVFGWLSIVLGIALMALFFRIEKKSPFPVLNVKLFTQNKLFTFSTLSALINYSATFAIVFLLSLYLQKIKHLSPREAGFVLLVQPLVMAIFSPIMGRLSDKIEPRFLATSGMTLCTLGLFSFVFLSETTSIYMIIAILVMVGLGFAMFSSPNMNTIMSSVEKNIYGLASSITETMRVLGQMVSMTIATLLFSIFFASSQVVDIPNDVFVKTISISFGVFAMICSVGIVFSYFRGNVRRKNG</sequence>
<dbReference type="GO" id="GO:0016020">
    <property type="term" value="C:membrane"/>
    <property type="evidence" value="ECO:0007669"/>
    <property type="project" value="UniProtKB-SubCell"/>
</dbReference>
<feature type="transmembrane region" description="Helical" evidence="6">
    <location>
        <begin position="41"/>
        <end position="64"/>
    </location>
</feature>
<dbReference type="PANTHER" id="PTHR42718:SF9">
    <property type="entry name" value="MAJOR FACILITATOR SUPERFAMILY MULTIDRUG TRANSPORTER MFSC"/>
    <property type="match status" value="1"/>
</dbReference>
<keyword evidence="4 6" id="KW-1133">Transmembrane helix</keyword>
<feature type="transmembrane region" description="Helical" evidence="6">
    <location>
        <begin position="105"/>
        <end position="127"/>
    </location>
</feature>
<reference evidence="8" key="1">
    <citation type="submission" date="2019-03" db="EMBL/GenBank/DDBJ databases">
        <title>Single cell metagenomics reveals metabolic interactions within the superorganism composed of flagellate Streblomastix strix and complex community of Bacteroidetes bacteria on its surface.</title>
        <authorList>
            <person name="Treitli S.C."/>
            <person name="Kolisko M."/>
            <person name="Husnik F."/>
            <person name="Keeling P."/>
            <person name="Hampl V."/>
        </authorList>
    </citation>
    <scope>NUCLEOTIDE SEQUENCE</scope>
    <source>
        <strain evidence="8">STM</strain>
    </source>
</reference>
<dbReference type="FunFam" id="1.20.1250.20:FF:000503">
    <property type="entry name" value="Drug resistance transporter, EmrB/QacA subfamily"/>
    <property type="match status" value="1"/>
</dbReference>
<evidence type="ECO:0000256" key="3">
    <source>
        <dbReference type="ARBA" id="ARBA00022692"/>
    </source>
</evidence>
<organism evidence="8">
    <name type="scientific">termite gut metagenome</name>
    <dbReference type="NCBI Taxonomy" id="433724"/>
    <lineage>
        <taxon>unclassified sequences</taxon>
        <taxon>metagenomes</taxon>
        <taxon>organismal metagenomes</taxon>
    </lineage>
</organism>
<dbReference type="InterPro" id="IPR011701">
    <property type="entry name" value="MFS"/>
</dbReference>
<dbReference type="CDD" id="cd17321">
    <property type="entry name" value="MFS_MMR_MDR_like"/>
    <property type="match status" value="1"/>
</dbReference>
<feature type="transmembrane region" description="Helical" evidence="6">
    <location>
        <begin position="427"/>
        <end position="451"/>
    </location>
</feature>
<dbReference type="GO" id="GO:0022857">
    <property type="term" value="F:transmembrane transporter activity"/>
    <property type="evidence" value="ECO:0007669"/>
    <property type="project" value="InterPro"/>
</dbReference>
<dbReference type="EMBL" id="SNRY01000051">
    <property type="protein sequence ID" value="KAA6349253.1"/>
    <property type="molecule type" value="Genomic_DNA"/>
</dbReference>
<dbReference type="Gene3D" id="1.20.1250.20">
    <property type="entry name" value="MFS general substrate transporter like domains"/>
    <property type="match status" value="1"/>
</dbReference>
<dbReference type="Gene3D" id="1.20.1720.10">
    <property type="entry name" value="Multidrug resistance protein D"/>
    <property type="match status" value="1"/>
</dbReference>
<feature type="transmembrane region" description="Helical" evidence="6">
    <location>
        <begin position="296"/>
        <end position="313"/>
    </location>
</feature>
<dbReference type="Pfam" id="PF07690">
    <property type="entry name" value="MFS_1"/>
    <property type="match status" value="1"/>
</dbReference>
<keyword evidence="2" id="KW-0813">Transport</keyword>
<feature type="transmembrane region" description="Helical" evidence="6">
    <location>
        <begin position="350"/>
        <end position="367"/>
    </location>
</feature>
<evidence type="ECO:0000259" key="7">
    <source>
        <dbReference type="PROSITE" id="PS50850"/>
    </source>
</evidence>
<proteinExistence type="predicted"/>
<feature type="transmembrane region" description="Helical" evidence="6">
    <location>
        <begin position="76"/>
        <end position="99"/>
    </location>
</feature>
<name>A0A5J4SVD2_9ZZZZ</name>
<dbReference type="AlphaFoldDB" id="A0A5J4SVD2"/>
<comment type="caution">
    <text evidence="8">The sequence shown here is derived from an EMBL/GenBank/DDBJ whole genome shotgun (WGS) entry which is preliminary data.</text>
</comment>
<dbReference type="InterPro" id="IPR020846">
    <property type="entry name" value="MFS_dom"/>
</dbReference>
<dbReference type="PANTHER" id="PTHR42718">
    <property type="entry name" value="MAJOR FACILITATOR SUPERFAMILY MULTIDRUG TRANSPORTER MFSC"/>
    <property type="match status" value="1"/>
</dbReference>
<feature type="transmembrane region" description="Helical" evidence="6">
    <location>
        <begin position="325"/>
        <end position="344"/>
    </location>
</feature>
<evidence type="ECO:0000313" key="8">
    <source>
        <dbReference type="EMBL" id="KAA6349253.1"/>
    </source>
</evidence>
<protein>
    <submittedName>
        <fullName evidence="8">MFS transporter DHA2 family multidrug resistance protein</fullName>
    </submittedName>
</protein>
<evidence type="ECO:0000256" key="2">
    <source>
        <dbReference type="ARBA" id="ARBA00022448"/>
    </source>
</evidence>
<feature type="transmembrane region" description="Helical" evidence="6">
    <location>
        <begin position="12"/>
        <end position="35"/>
    </location>
</feature>
<feature type="transmembrane region" description="Helical" evidence="6">
    <location>
        <begin position="196"/>
        <end position="215"/>
    </location>
</feature>
<feature type="transmembrane region" description="Helical" evidence="6">
    <location>
        <begin position="221"/>
        <end position="238"/>
    </location>
</feature>
<dbReference type="SUPFAM" id="SSF103473">
    <property type="entry name" value="MFS general substrate transporter"/>
    <property type="match status" value="1"/>
</dbReference>
<evidence type="ECO:0000256" key="1">
    <source>
        <dbReference type="ARBA" id="ARBA00004141"/>
    </source>
</evidence>
<accession>A0A5J4SVD2</accession>
<evidence type="ECO:0000256" key="5">
    <source>
        <dbReference type="ARBA" id="ARBA00023136"/>
    </source>
</evidence>
<dbReference type="PROSITE" id="PS50850">
    <property type="entry name" value="MFS"/>
    <property type="match status" value="1"/>
</dbReference>
<gene>
    <name evidence="8" type="ORF">EZS27_003364</name>
</gene>
<keyword evidence="3 6" id="KW-0812">Transmembrane</keyword>
<evidence type="ECO:0000256" key="4">
    <source>
        <dbReference type="ARBA" id="ARBA00022989"/>
    </source>
</evidence>
<dbReference type="InterPro" id="IPR036259">
    <property type="entry name" value="MFS_trans_sf"/>
</dbReference>